<evidence type="ECO:0000256" key="5">
    <source>
        <dbReference type="ARBA" id="ARBA00022692"/>
    </source>
</evidence>
<dbReference type="GO" id="GO:0022857">
    <property type="term" value="F:transmembrane transporter activity"/>
    <property type="evidence" value="ECO:0007669"/>
    <property type="project" value="InterPro"/>
</dbReference>
<keyword evidence="4" id="KW-0997">Cell inner membrane</keyword>
<dbReference type="CDD" id="cd06579">
    <property type="entry name" value="TM_PBP1_transp_AraH_like"/>
    <property type="match status" value="1"/>
</dbReference>
<evidence type="ECO:0000256" key="7">
    <source>
        <dbReference type="ARBA" id="ARBA00023136"/>
    </source>
</evidence>
<gene>
    <name evidence="10" type="ORF">IAB44_09650</name>
</gene>
<evidence type="ECO:0000313" key="10">
    <source>
        <dbReference type="EMBL" id="HIS31791.1"/>
    </source>
</evidence>
<evidence type="ECO:0000256" key="8">
    <source>
        <dbReference type="ARBA" id="ARBA00039381"/>
    </source>
</evidence>
<dbReference type="AlphaFoldDB" id="A0A9D1EUA6"/>
<comment type="caution">
    <text evidence="10">The sequence shown here is derived from an EMBL/GenBank/DDBJ whole genome shotgun (WGS) entry which is preliminary data.</text>
</comment>
<dbReference type="Proteomes" id="UP000823935">
    <property type="component" value="Unassembled WGS sequence"/>
</dbReference>
<feature type="transmembrane region" description="Helical" evidence="9">
    <location>
        <begin position="290"/>
        <end position="307"/>
    </location>
</feature>
<feature type="transmembrane region" description="Helical" evidence="9">
    <location>
        <begin position="266"/>
        <end position="284"/>
    </location>
</feature>
<evidence type="ECO:0000256" key="6">
    <source>
        <dbReference type="ARBA" id="ARBA00022989"/>
    </source>
</evidence>
<sequence length="320" mass="33841">MKKRTFKFSFNVALFLIWLLLFAFISIKAPNFLKPNYLISVMLRNIIEIGMVALPMTLVIITAGIDLSVGNILVLSCMLGGMAAGAAGDAAGALITLAVGLICGIINGIIIAKVKITPMVTTLATMYLYLGLARGITQGDSVYAFPLAAYLGNTVIAGLPIQIWIYLVLAVVFVYILSKTTLGRKIYSIGLNPNAAKYAGVKTDKILIGIYALTGVICALAALIWLGRFTSVKYDAGTNFNLKVITVVVLGGTSINGGIGDMKGTILGTLIIATLNSGLTVLNIPIDVQTIVQGAVLMVALIAYAVLNDRAKKRKIVAVQ</sequence>
<evidence type="ECO:0000313" key="11">
    <source>
        <dbReference type="Proteomes" id="UP000823935"/>
    </source>
</evidence>
<dbReference type="PANTHER" id="PTHR32196">
    <property type="entry name" value="ABC TRANSPORTER PERMEASE PROTEIN YPHD-RELATED-RELATED"/>
    <property type="match status" value="1"/>
</dbReference>
<protein>
    <recommendedName>
        <fullName evidence="8">Autoinducer 2 import system permease protein LsrD</fullName>
    </recommendedName>
</protein>
<name>A0A9D1EUA6_9FIRM</name>
<proteinExistence type="predicted"/>
<dbReference type="EMBL" id="DVIQ01000056">
    <property type="protein sequence ID" value="HIS31791.1"/>
    <property type="molecule type" value="Genomic_DNA"/>
</dbReference>
<dbReference type="Pfam" id="PF02653">
    <property type="entry name" value="BPD_transp_2"/>
    <property type="match status" value="1"/>
</dbReference>
<dbReference type="PANTHER" id="PTHR32196:SF71">
    <property type="entry name" value="AUTOINDUCER 2 IMPORT SYSTEM PERMEASE PROTEIN LSRD"/>
    <property type="match status" value="1"/>
</dbReference>
<evidence type="ECO:0000256" key="1">
    <source>
        <dbReference type="ARBA" id="ARBA00004651"/>
    </source>
</evidence>
<accession>A0A9D1EUA6</accession>
<reference evidence="10" key="2">
    <citation type="journal article" date="2021" name="PeerJ">
        <title>Extensive microbial diversity within the chicken gut microbiome revealed by metagenomics and culture.</title>
        <authorList>
            <person name="Gilroy R."/>
            <person name="Ravi A."/>
            <person name="Getino M."/>
            <person name="Pursley I."/>
            <person name="Horton D.L."/>
            <person name="Alikhan N.F."/>
            <person name="Baker D."/>
            <person name="Gharbi K."/>
            <person name="Hall N."/>
            <person name="Watson M."/>
            <person name="Adriaenssens E.M."/>
            <person name="Foster-Nyarko E."/>
            <person name="Jarju S."/>
            <person name="Secka A."/>
            <person name="Antonio M."/>
            <person name="Oren A."/>
            <person name="Chaudhuri R.R."/>
            <person name="La Ragione R."/>
            <person name="Hildebrand F."/>
            <person name="Pallen M.J."/>
        </authorList>
    </citation>
    <scope>NUCLEOTIDE SEQUENCE</scope>
    <source>
        <strain evidence="10">CHK190-19873</strain>
    </source>
</reference>
<evidence type="ECO:0000256" key="9">
    <source>
        <dbReference type="SAM" id="Phobius"/>
    </source>
</evidence>
<feature type="transmembrane region" description="Helical" evidence="9">
    <location>
        <begin position="240"/>
        <end position="259"/>
    </location>
</feature>
<keyword evidence="3" id="KW-1003">Cell membrane</keyword>
<evidence type="ECO:0000256" key="2">
    <source>
        <dbReference type="ARBA" id="ARBA00022448"/>
    </source>
</evidence>
<keyword evidence="6 9" id="KW-1133">Transmembrane helix</keyword>
<keyword evidence="2" id="KW-0813">Transport</keyword>
<keyword evidence="5 9" id="KW-0812">Transmembrane</keyword>
<dbReference type="GO" id="GO:0005886">
    <property type="term" value="C:plasma membrane"/>
    <property type="evidence" value="ECO:0007669"/>
    <property type="project" value="UniProtKB-SubCell"/>
</dbReference>
<organism evidence="10 11">
    <name type="scientific">Candidatus Limivivens intestinipullorum</name>
    <dbReference type="NCBI Taxonomy" id="2840858"/>
    <lineage>
        <taxon>Bacteria</taxon>
        <taxon>Bacillati</taxon>
        <taxon>Bacillota</taxon>
        <taxon>Clostridia</taxon>
        <taxon>Lachnospirales</taxon>
        <taxon>Lachnospiraceae</taxon>
        <taxon>Lachnospiraceae incertae sedis</taxon>
        <taxon>Candidatus Limivivens</taxon>
    </lineage>
</organism>
<feature type="transmembrane region" description="Helical" evidence="9">
    <location>
        <begin position="93"/>
        <end position="112"/>
    </location>
</feature>
<keyword evidence="7 9" id="KW-0472">Membrane</keyword>
<reference evidence="10" key="1">
    <citation type="submission" date="2020-10" db="EMBL/GenBank/DDBJ databases">
        <authorList>
            <person name="Gilroy R."/>
        </authorList>
    </citation>
    <scope>NUCLEOTIDE SEQUENCE</scope>
    <source>
        <strain evidence="10">CHK190-19873</strain>
    </source>
</reference>
<evidence type="ECO:0000256" key="4">
    <source>
        <dbReference type="ARBA" id="ARBA00022519"/>
    </source>
</evidence>
<comment type="subcellular location">
    <subcellularLocation>
        <location evidence="1">Cell membrane</location>
        <topology evidence="1">Multi-pass membrane protein</topology>
    </subcellularLocation>
</comment>
<feature type="transmembrane region" description="Helical" evidence="9">
    <location>
        <begin position="119"/>
        <end position="136"/>
    </location>
</feature>
<dbReference type="InterPro" id="IPR001851">
    <property type="entry name" value="ABC_transp_permease"/>
</dbReference>
<feature type="transmembrane region" description="Helical" evidence="9">
    <location>
        <begin position="206"/>
        <end position="228"/>
    </location>
</feature>
<feature type="transmembrane region" description="Helical" evidence="9">
    <location>
        <begin position="156"/>
        <end position="177"/>
    </location>
</feature>
<evidence type="ECO:0000256" key="3">
    <source>
        <dbReference type="ARBA" id="ARBA00022475"/>
    </source>
</evidence>